<evidence type="ECO:0000313" key="2">
    <source>
        <dbReference type="Proteomes" id="UP000267630"/>
    </source>
</evidence>
<gene>
    <name evidence="1" type="ORF">NCTC9997_03008</name>
</gene>
<accession>A0A7Z9CSA4</accession>
<sequence length="79" mass="9112">MKQQFCLINDSVKQNAVNFIRSLQADRRFPVIIEAREESRTDKQNRMMWPLLKDLSDQVVLGMAKNSNLLSGKTSSPSW</sequence>
<organism evidence="1 2">
    <name type="scientific">Raoultella terrigena</name>
    <name type="common">Klebsiella terrigena</name>
    <dbReference type="NCBI Taxonomy" id="577"/>
    <lineage>
        <taxon>Bacteria</taxon>
        <taxon>Pseudomonadati</taxon>
        <taxon>Pseudomonadota</taxon>
        <taxon>Gammaproteobacteria</taxon>
        <taxon>Enterobacterales</taxon>
        <taxon>Enterobacteriaceae</taxon>
        <taxon>Klebsiella/Raoultella group</taxon>
        <taxon>Raoultella</taxon>
    </lineage>
</organism>
<dbReference type="Pfam" id="PF05772">
    <property type="entry name" value="NinB"/>
    <property type="match status" value="1"/>
</dbReference>
<evidence type="ECO:0000313" key="1">
    <source>
        <dbReference type="EMBL" id="VED49949.1"/>
    </source>
</evidence>
<dbReference type="SUPFAM" id="SSF103370">
    <property type="entry name" value="NinB"/>
    <property type="match status" value="1"/>
</dbReference>
<dbReference type="Proteomes" id="UP000267630">
    <property type="component" value="Chromosome 3"/>
</dbReference>
<name>A0A7Z9CSA4_RAOTE</name>
<proteinExistence type="predicted"/>
<dbReference type="InterPro" id="IPR008711">
    <property type="entry name" value="Recombinase_NinB"/>
</dbReference>
<dbReference type="EMBL" id="LR134253">
    <property type="protein sequence ID" value="VED49949.1"/>
    <property type="molecule type" value="Genomic_DNA"/>
</dbReference>
<dbReference type="InterPro" id="IPR036619">
    <property type="entry name" value="NinB_sf"/>
</dbReference>
<dbReference type="Gene3D" id="1.10.3790.10">
    <property type="entry name" value="NinB"/>
    <property type="match status" value="1"/>
</dbReference>
<protein>
    <submittedName>
        <fullName evidence="1">NinB family protein</fullName>
    </submittedName>
</protein>
<dbReference type="AlphaFoldDB" id="A0A7Z9CSA4"/>
<reference evidence="1 2" key="1">
    <citation type="submission" date="2018-12" db="EMBL/GenBank/DDBJ databases">
        <authorList>
            <consortium name="Pathogen Informatics"/>
        </authorList>
    </citation>
    <scope>NUCLEOTIDE SEQUENCE [LARGE SCALE GENOMIC DNA]</scope>
    <source>
        <strain evidence="1 2">NCTC9997</strain>
    </source>
</reference>
<keyword evidence="2" id="KW-1185">Reference proteome</keyword>